<keyword evidence="4" id="KW-1185">Reference proteome</keyword>
<comment type="caution">
    <text evidence="3">The sequence shown here is derived from an EMBL/GenBank/DDBJ whole genome shotgun (WGS) entry which is preliminary data.</text>
</comment>
<sequence length="130" mass="13934">MSEHTWPSEWLRGVLDVCVLRILADGPTYGYAIAARLADAGLGAIKGGTLYPLLGRLETGGLVTVEWRAGDGGPGRKYYDLTPEGSAELAQRAALWGAFTRTTRDLVGGVPDDAQTDGPVRRSTETEETR</sequence>
<dbReference type="InterPro" id="IPR036388">
    <property type="entry name" value="WH-like_DNA-bd_sf"/>
</dbReference>
<feature type="domain" description="Transcription regulator PadR N-terminal" evidence="2">
    <location>
        <begin position="19"/>
        <end position="90"/>
    </location>
</feature>
<gene>
    <name evidence="3" type="ORF">H9641_10935</name>
</gene>
<dbReference type="EMBL" id="JACSQF010000010">
    <property type="protein sequence ID" value="MBD7981223.1"/>
    <property type="molecule type" value="Genomic_DNA"/>
</dbReference>
<protein>
    <submittedName>
        <fullName evidence="3">PadR family transcriptional regulator</fullName>
    </submittedName>
</protein>
<evidence type="ECO:0000256" key="1">
    <source>
        <dbReference type="SAM" id="MobiDB-lite"/>
    </source>
</evidence>
<evidence type="ECO:0000313" key="4">
    <source>
        <dbReference type="Proteomes" id="UP000655570"/>
    </source>
</evidence>
<feature type="region of interest" description="Disordered" evidence="1">
    <location>
        <begin position="107"/>
        <end position="130"/>
    </location>
</feature>
<dbReference type="RefSeq" id="WP_191803654.1">
    <property type="nucleotide sequence ID" value="NZ_JACSQF010000010.1"/>
</dbReference>
<dbReference type="Proteomes" id="UP000655570">
    <property type="component" value="Unassembled WGS sequence"/>
</dbReference>
<dbReference type="SUPFAM" id="SSF46785">
    <property type="entry name" value="Winged helix' DNA-binding domain"/>
    <property type="match status" value="1"/>
</dbReference>
<dbReference type="PANTHER" id="PTHR33169:SF14">
    <property type="entry name" value="TRANSCRIPTIONAL REGULATOR RV3488"/>
    <property type="match status" value="1"/>
</dbReference>
<name>A0ABR8U0K5_9CELL</name>
<proteinExistence type="predicted"/>
<dbReference type="PANTHER" id="PTHR33169">
    <property type="entry name" value="PADR-FAMILY TRANSCRIPTIONAL REGULATOR"/>
    <property type="match status" value="1"/>
</dbReference>
<reference evidence="3 4" key="1">
    <citation type="submission" date="2020-08" db="EMBL/GenBank/DDBJ databases">
        <title>A Genomic Blueprint of the Chicken Gut Microbiome.</title>
        <authorList>
            <person name="Gilroy R."/>
            <person name="Ravi A."/>
            <person name="Getino M."/>
            <person name="Pursley I."/>
            <person name="Horton D.L."/>
            <person name="Alikhan N.-F."/>
            <person name="Baker D."/>
            <person name="Gharbi K."/>
            <person name="Hall N."/>
            <person name="Watson M."/>
            <person name="Adriaenssens E.M."/>
            <person name="Foster-Nyarko E."/>
            <person name="Jarju S."/>
            <person name="Secka A."/>
            <person name="Antonio M."/>
            <person name="Oren A."/>
            <person name="Chaudhuri R."/>
            <person name="La Ragione R.M."/>
            <person name="Hildebrand F."/>
            <person name="Pallen M.J."/>
        </authorList>
    </citation>
    <scope>NUCLEOTIDE SEQUENCE [LARGE SCALE GENOMIC DNA]</scope>
    <source>
        <strain evidence="3 4">Sa2CUA9</strain>
    </source>
</reference>
<accession>A0ABR8U0K5</accession>
<dbReference type="Gene3D" id="1.10.10.10">
    <property type="entry name" value="Winged helix-like DNA-binding domain superfamily/Winged helix DNA-binding domain"/>
    <property type="match status" value="1"/>
</dbReference>
<organism evidence="3 4">
    <name type="scientific">Oerskovia merdavium</name>
    <dbReference type="NCBI Taxonomy" id="2762227"/>
    <lineage>
        <taxon>Bacteria</taxon>
        <taxon>Bacillati</taxon>
        <taxon>Actinomycetota</taxon>
        <taxon>Actinomycetes</taxon>
        <taxon>Micrococcales</taxon>
        <taxon>Cellulomonadaceae</taxon>
        <taxon>Oerskovia</taxon>
    </lineage>
</organism>
<dbReference type="InterPro" id="IPR036390">
    <property type="entry name" value="WH_DNA-bd_sf"/>
</dbReference>
<dbReference type="InterPro" id="IPR005149">
    <property type="entry name" value="Tscrpt_reg_PadR_N"/>
</dbReference>
<dbReference type="InterPro" id="IPR052509">
    <property type="entry name" value="Metal_resp_DNA-bind_regulator"/>
</dbReference>
<evidence type="ECO:0000259" key="2">
    <source>
        <dbReference type="Pfam" id="PF03551"/>
    </source>
</evidence>
<feature type="compositionally biased region" description="Basic and acidic residues" evidence="1">
    <location>
        <begin position="119"/>
        <end position="130"/>
    </location>
</feature>
<dbReference type="Pfam" id="PF03551">
    <property type="entry name" value="PadR"/>
    <property type="match status" value="1"/>
</dbReference>
<evidence type="ECO:0000313" key="3">
    <source>
        <dbReference type="EMBL" id="MBD7981223.1"/>
    </source>
</evidence>